<feature type="transmembrane region" description="Helical" evidence="8">
    <location>
        <begin position="14"/>
        <end position="31"/>
    </location>
</feature>
<sequence length="191" mass="21188">MNDLLLLSPYLRQALNALVTAGSVLACLLVLPTRFVGMELLGVGPNWLLIWVVAWSVKRSPWQGAIAGVVLGLLQDGMTAANPTHTLSLALVGLLTALIQKQRYIQEDFISVALIVFGMAVIAETVTAFQFMLQDLRVPDRLSSRTLSEIWNYHQQIALCSAILSSLWAPALYYPLNRWWQRVSLADQLQA</sequence>
<evidence type="ECO:0000256" key="8">
    <source>
        <dbReference type="SAM" id="Phobius"/>
    </source>
</evidence>
<organism evidence="9 10">
    <name type="scientific">Thermoleptolyngbya sichuanensis A183</name>
    <dbReference type="NCBI Taxonomy" id="2737172"/>
    <lineage>
        <taxon>Bacteria</taxon>
        <taxon>Bacillati</taxon>
        <taxon>Cyanobacteriota</taxon>
        <taxon>Cyanophyceae</taxon>
        <taxon>Oculatellales</taxon>
        <taxon>Oculatellaceae</taxon>
        <taxon>Thermoleptolyngbya</taxon>
        <taxon>Thermoleptolyngbya sichuanensis</taxon>
    </lineage>
</organism>
<dbReference type="Pfam" id="PF04093">
    <property type="entry name" value="MreD"/>
    <property type="match status" value="1"/>
</dbReference>
<evidence type="ECO:0000256" key="6">
    <source>
        <dbReference type="ARBA" id="ARBA00022989"/>
    </source>
</evidence>
<dbReference type="NCBIfam" id="TIGR03426">
    <property type="entry name" value="shape_MreD"/>
    <property type="match status" value="1"/>
</dbReference>
<gene>
    <name evidence="9" type="primary">mreD</name>
    <name evidence="9" type="ORF">HPC62_05745</name>
</gene>
<evidence type="ECO:0000313" key="9">
    <source>
        <dbReference type="EMBL" id="QKD81763.1"/>
    </source>
</evidence>
<keyword evidence="10" id="KW-1185">Reference proteome</keyword>
<dbReference type="InterPro" id="IPR007227">
    <property type="entry name" value="Cell_shape_determining_MreD"/>
</dbReference>
<keyword evidence="4 8" id="KW-0812">Transmembrane</keyword>
<proteinExistence type="inferred from homology"/>
<dbReference type="KEGG" id="theu:HPC62_05745"/>
<dbReference type="EMBL" id="CP053661">
    <property type="protein sequence ID" value="QKD81763.1"/>
    <property type="molecule type" value="Genomic_DNA"/>
</dbReference>
<keyword evidence="5" id="KW-0133">Cell shape</keyword>
<evidence type="ECO:0000256" key="2">
    <source>
        <dbReference type="ARBA" id="ARBA00007776"/>
    </source>
</evidence>
<feature type="transmembrane region" description="Helical" evidence="8">
    <location>
        <begin position="111"/>
        <end position="133"/>
    </location>
</feature>
<evidence type="ECO:0000256" key="5">
    <source>
        <dbReference type="ARBA" id="ARBA00022960"/>
    </source>
</evidence>
<evidence type="ECO:0000256" key="1">
    <source>
        <dbReference type="ARBA" id="ARBA00004651"/>
    </source>
</evidence>
<comment type="subcellular location">
    <subcellularLocation>
        <location evidence="1">Cell membrane</location>
        <topology evidence="1">Multi-pass membrane protein</topology>
    </subcellularLocation>
</comment>
<feature type="transmembrane region" description="Helical" evidence="8">
    <location>
        <begin position="153"/>
        <end position="174"/>
    </location>
</feature>
<evidence type="ECO:0000313" key="10">
    <source>
        <dbReference type="Proteomes" id="UP000505210"/>
    </source>
</evidence>
<evidence type="ECO:0000256" key="4">
    <source>
        <dbReference type="ARBA" id="ARBA00022692"/>
    </source>
</evidence>
<feature type="transmembrane region" description="Helical" evidence="8">
    <location>
        <begin position="38"/>
        <end position="57"/>
    </location>
</feature>
<dbReference type="RefSeq" id="WP_172354153.1">
    <property type="nucleotide sequence ID" value="NZ_CP053661.1"/>
</dbReference>
<accession>A0A6M8BF32</accession>
<dbReference type="AlphaFoldDB" id="A0A6M8BF32"/>
<dbReference type="GO" id="GO:0005886">
    <property type="term" value="C:plasma membrane"/>
    <property type="evidence" value="ECO:0007669"/>
    <property type="project" value="UniProtKB-SubCell"/>
</dbReference>
<evidence type="ECO:0000256" key="3">
    <source>
        <dbReference type="ARBA" id="ARBA00022475"/>
    </source>
</evidence>
<comment type="similarity">
    <text evidence="2">Belongs to the MreD family.</text>
</comment>
<protein>
    <submittedName>
        <fullName evidence="9">Rod shape-determining protein MreD</fullName>
    </submittedName>
</protein>
<dbReference type="Proteomes" id="UP000505210">
    <property type="component" value="Chromosome"/>
</dbReference>
<name>A0A6M8BF32_9CYAN</name>
<keyword evidence="3" id="KW-1003">Cell membrane</keyword>
<feature type="transmembrane region" description="Helical" evidence="8">
    <location>
        <begin position="77"/>
        <end position="99"/>
    </location>
</feature>
<keyword evidence="7 8" id="KW-0472">Membrane</keyword>
<dbReference type="GO" id="GO:0008360">
    <property type="term" value="P:regulation of cell shape"/>
    <property type="evidence" value="ECO:0007669"/>
    <property type="project" value="UniProtKB-KW"/>
</dbReference>
<keyword evidence="6 8" id="KW-1133">Transmembrane helix</keyword>
<reference evidence="9 10" key="1">
    <citation type="submission" date="2020-05" db="EMBL/GenBank/DDBJ databases">
        <title>Complete genome sequence of of a novel Thermoleptolyngbya strain isolated from hot springs of Ganzi, Sichuan China.</title>
        <authorList>
            <person name="Tang J."/>
            <person name="Daroch M."/>
            <person name="Li L."/>
            <person name="Waleron K."/>
            <person name="Waleron M."/>
            <person name="Waleron M."/>
        </authorList>
    </citation>
    <scope>NUCLEOTIDE SEQUENCE [LARGE SCALE GENOMIC DNA]</scope>
    <source>
        <strain evidence="9 10">PKUAC-SCTA183</strain>
    </source>
</reference>
<evidence type="ECO:0000256" key="7">
    <source>
        <dbReference type="ARBA" id="ARBA00023136"/>
    </source>
</evidence>